<feature type="compositionally biased region" description="Polar residues" evidence="6">
    <location>
        <begin position="399"/>
        <end position="417"/>
    </location>
</feature>
<protein>
    <recommendedName>
        <fullName evidence="8">Rhodopsin domain-containing protein</fullName>
    </recommendedName>
</protein>
<comment type="subcellular location">
    <subcellularLocation>
        <location evidence="1">Membrane</location>
        <topology evidence="1">Multi-pass membrane protein</topology>
    </subcellularLocation>
</comment>
<keyword evidence="2 7" id="KW-0812">Transmembrane</keyword>
<proteinExistence type="inferred from homology"/>
<comment type="similarity">
    <text evidence="5">Belongs to the SAT4 family.</text>
</comment>
<evidence type="ECO:0000256" key="2">
    <source>
        <dbReference type="ARBA" id="ARBA00022692"/>
    </source>
</evidence>
<dbReference type="InterPro" id="IPR049326">
    <property type="entry name" value="Rhodopsin_dom_fungi"/>
</dbReference>
<evidence type="ECO:0000256" key="4">
    <source>
        <dbReference type="ARBA" id="ARBA00023136"/>
    </source>
</evidence>
<feature type="transmembrane region" description="Helical" evidence="7">
    <location>
        <begin position="162"/>
        <end position="183"/>
    </location>
</feature>
<reference evidence="9" key="1">
    <citation type="submission" date="2022-07" db="EMBL/GenBank/DDBJ databases">
        <title>Draft genome sequence of Zalerion maritima ATCC 34329, a (micro)plastics degrading marine fungus.</title>
        <authorList>
            <person name="Paco A."/>
            <person name="Goncalves M.F.M."/>
            <person name="Rocha-Santos T.A.P."/>
            <person name="Alves A."/>
        </authorList>
    </citation>
    <scope>NUCLEOTIDE SEQUENCE</scope>
    <source>
        <strain evidence="9">ATCC 34329</strain>
    </source>
</reference>
<feature type="transmembrane region" description="Helical" evidence="7">
    <location>
        <begin position="198"/>
        <end position="220"/>
    </location>
</feature>
<evidence type="ECO:0000256" key="5">
    <source>
        <dbReference type="ARBA" id="ARBA00038359"/>
    </source>
</evidence>
<dbReference type="Proteomes" id="UP001201980">
    <property type="component" value="Unassembled WGS sequence"/>
</dbReference>
<feature type="transmembrane region" description="Helical" evidence="7">
    <location>
        <begin position="73"/>
        <end position="93"/>
    </location>
</feature>
<dbReference type="Pfam" id="PF20684">
    <property type="entry name" value="Fung_rhodopsin"/>
    <property type="match status" value="1"/>
</dbReference>
<accession>A0AAD5WNV8</accession>
<feature type="transmembrane region" description="Helical" evidence="7">
    <location>
        <begin position="274"/>
        <end position="296"/>
    </location>
</feature>
<evidence type="ECO:0000256" key="6">
    <source>
        <dbReference type="SAM" id="MobiDB-lite"/>
    </source>
</evidence>
<evidence type="ECO:0000256" key="7">
    <source>
        <dbReference type="SAM" id="Phobius"/>
    </source>
</evidence>
<dbReference type="GO" id="GO:0016020">
    <property type="term" value="C:membrane"/>
    <property type="evidence" value="ECO:0007669"/>
    <property type="project" value="UniProtKB-SubCell"/>
</dbReference>
<feature type="transmembrane region" description="Helical" evidence="7">
    <location>
        <begin position="119"/>
        <end position="141"/>
    </location>
</feature>
<evidence type="ECO:0000256" key="1">
    <source>
        <dbReference type="ARBA" id="ARBA00004141"/>
    </source>
</evidence>
<evidence type="ECO:0000313" key="10">
    <source>
        <dbReference type="Proteomes" id="UP001201980"/>
    </source>
</evidence>
<dbReference type="AlphaFoldDB" id="A0AAD5WNV8"/>
<dbReference type="InterPro" id="IPR052337">
    <property type="entry name" value="SAT4-like"/>
</dbReference>
<organism evidence="9 10">
    <name type="scientific">Zalerion maritima</name>
    <dbReference type="NCBI Taxonomy" id="339359"/>
    <lineage>
        <taxon>Eukaryota</taxon>
        <taxon>Fungi</taxon>
        <taxon>Dikarya</taxon>
        <taxon>Ascomycota</taxon>
        <taxon>Pezizomycotina</taxon>
        <taxon>Sordariomycetes</taxon>
        <taxon>Lulworthiomycetidae</taxon>
        <taxon>Lulworthiales</taxon>
        <taxon>Lulworthiaceae</taxon>
        <taxon>Zalerion</taxon>
    </lineage>
</organism>
<gene>
    <name evidence="9" type="ORF">MKZ38_006142</name>
</gene>
<sequence>MQLVDDLVAAAISWRQVSDNSTTTAEDVDLFPYSGLQHVGFFILFFFPALSLVVVLLRLWTRIWGKQFGWDDALITSAMCLSIAETGASYMGMRTAYLGVHASDIPPQADLGLGLRWNYILQLLYNPILALVKSSVLLFLLRLGGQKPGVRWTIHALNFFNLALMAAIFITVIFQCTPVQFFWDRAIEGGHCVDTGAFYVATAALTIFTDVLVLVLPFWIFLSLKMPSKIKIALLIVFGLGAVVTIISILRLVWLIDISFGDAGEDSTYDIRFTYSAVETNLAIICASAPALRGLVIKWFPRLFSSLGYGSNKYKSDDRYGSHKYGTSKYGNGTSTGGKGSGLRSFHRPTGNGTFQLEDMKGNHVKSSSTNTSEEEIMTYDGIMRTTQVDVEFRDKPSGSGSVTIEGETNQTRFGYD</sequence>
<evidence type="ECO:0000256" key="3">
    <source>
        <dbReference type="ARBA" id="ARBA00022989"/>
    </source>
</evidence>
<feature type="transmembrane region" description="Helical" evidence="7">
    <location>
        <begin position="39"/>
        <end position="61"/>
    </location>
</feature>
<dbReference type="PANTHER" id="PTHR33048">
    <property type="entry name" value="PTH11-LIKE INTEGRAL MEMBRANE PROTEIN (AFU_ORTHOLOGUE AFUA_5G11245)"/>
    <property type="match status" value="1"/>
</dbReference>
<dbReference type="EMBL" id="JAKWBI020000372">
    <property type="protein sequence ID" value="KAJ2895820.1"/>
    <property type="molecule type" value="Genomic_DNA"/>
</dbReference>
<evidence type="ECO:0000259" key="8">
    <source>
        <dbReference type="Pfam" id="PF20684"/>
    </source>
</evidence>
<keyword evidence="3 7" id="KW-1133">Transmembrane helix</keyword>
<feature type="transmembrane region" description="Helical" evidence="7">
    <location>
        <begin position="232"/>
        <end position="254"/>
    </location>
</feature>
<feature type="region of interest" description="Disordered" evidence="6">
    <location>
        <begin position="395"/>
        <end position="417"/>
    </location>
</feature>
<feature type="domain" description="Rhodopsin" evidence="8">
    <location>
        <begin position="57"/>
        <end position="296"/>
    </location>
</feature>
<comment type="caution">
    <text evidence="9">The sequence shown here is derived from an EMBL/GenBank/DDBJ whole genome shotgun (WGS) entry which is preliminary data.</text>
</comment>
<name>A0AAD5WNV8_9PEZI</name>
<keyword evidence="10" id="KW-1185">Reference proteome</keyword>
<keyword evidence="4 7" id="KW-0472">Membrane</keyword>
<dbReference type="PANTHER" id="PTHR33048:SF55">
    <property type="entry name" value="INTEGRAL MEMBRANE PROTEIN"/>
    <property type="match status" value="1"/>
</dbReference>
<evidence type="ECO:0000313" key="9">
    <source>
        <dbReference type="EMBL" id="KAJ2895820.1"/>
    </source>
</evidence>